<evidence type="ECO:0000256" key="1">
    <source>
        <dbReference type="PIRSR" id="PIRSR613078-1"/>
    </source>
</evidence>
<name>G9ELS3_9GAMM</name>
<dbReference type="STRING" id="658187.LDG_6074"/>
<proteinExistence type="predicted"/>
<accession>G9ELS3</accession>
<dbReference type="Pfam" id="PF00300">
    <property type="entry name" value="His_Phos_1"/>
    <property type="match status" value="1"/>
</dbReference>
<feature type="binding site" evidence="2">
    <location>
        <position position="62"/>
    </location>
    <ligand>
        <name>substrate</name>
    </ligand>
</feature>
<evidence type="ECO:0000313" key="4">
    <source>
        <dbReference type="Proteomes" id="UP000002770"/>
    </source>
</evidence>
<reference evidence="3 4" key="1">
    <citation type="journal article" date="2011" name="BMC Genomics">
        <title>Insight into cross-talk between intra-amoebal pathogens.</title>
        <authorList>
            <person name="Gimenez G."/>
            <person name="Bertelli C."/>
            <person name="Moliner C."/>
            <person name="Robert C."/>
            <person name="Raoult D."/>
            <person name="Fournier P.E."/>
            <person name="Greub G."/>
        </authorList>
    </citation>
    <scope>NUCLEOTIDE SEQUENCE [LARGE SCALE GENOMIC DNA]</scope>
    <source>
        <strain evidence="3 4">LLAP12</strain>
    </source>
</reference>
<sequence>MTLRLLIARHGNTFAPGDIVRRVGITDLPLVASGLEQGRLLGAYLKQNNLLPDILFTSQLQRAIQTAEQAQQVMGTHLAIETLSIFNEIDYGPDENQPETEVIARIGKKALNAWETQALVPDGWKVNPAEIINNWRSFAERLRQQYMGKTCLVVTSNGIARFAPHLTDDFAAFSAQYEIKIATGAVCIFANEASTPAWDCLAWNMKPAKPAP</sequence>
<dbReference type="Gene3D" id="3.40.50.1240">
    <property type="entry name" value="Phosphoglycerate mutase-like"/>
    <property type="match status" value="1"/>
</dbReference>
<evidence type="ECO:0000256" key="2">
    <source>
        <dbReference type="PIRSR" id="PIRSR613078-2"/>
    </source>
</evidence>
<dbReference type="OrthoDB" id="280692at2"/>
<keyword evidence="4" id="KW-1185">Reference proteome</keyword>
<dbReference type="HOGENOM" id="CLU_1389439_0_0_6"/>
<dbReference type="InterPro" id="IPR013078">
    <property type="entry name" value="His_Pase_superF_clade-1"/>
</dbReference>
<feature type="active site" description="Tele-phosphohistidine intermediate" evidence="1">
    <location>
        <position position="10"/>
    </location>
</feature>
<gene>
    <name evidence="3" type="ORF">LDG_6074</name>
</gene>
<dbReference type="SUPFAM" id="SSF53254">
    <property type="entry name" value="Phosphoglycerate mutase-like"/>
    <property type="match status" value="1"/>
</dbReference>
<evidence type="ECO:0008006" key="5">
    <source>
        <dbReference type="Google" id="ProtNLM"/>
    </source>
</evidence>
<dbReference type="Proteomes" id="UP000002770">
    <property type="component" value="Unassembled WGS sequence"/>
</dbReference>
<feature type="binding site" evidence="2">
    <location>
        <begin position="88"/>
        <end position="91"/>
    </location>
    <ligand>
        <name>substrate</name>
    </ligand>
</feature>
<feature type="active site" description="Proton donor/acceptor" evidence="1">
    <location>
        <position position="88"/>
    </location>
</feature>
<dbReference type="InParanoid" id="G9ELS3"/>
<dbReference type="CDD" id="cd07067">
    <property type="entry name" value="HP_PGM_like"/>
    <property type="match status" value="1"/>
</dbReference>
<dbReference type="eggNOG" id="COG0406">
    <property type="taxonomic scope" value="Bacteria"/>
</dbReference>
<dbReference type="RefSeq" id="WP_006870019.1">
    <property type="nucleotide sequence ID" value="NZ_JH413808.1"/>
</dbReference>
<dbReference type="SMART" id="SM00855">
    <property type="entry name" value="PGAM"/>
    <property type="match status" value="1"/>
</dbReference>
<dbReference type="InterPro" id="IPR029033">
    <property type="entry name" value="His_PPase_superfam"/>
</dbReference>
<dbReference type="EMBL" id="JH413808">
    <property type="protein sequence ID" value="EHL31908.1"/>
    <property type="molecule type" value="Genomic_DNA"/>
</dbReference>
<dbReference type="AlphaFoldDB" id="G9ELS3"/>
<evidence type="ECO:0000313" key="3">
    <source>
        <dbReference type="EMBL" id="EHL31908.1"/>
    </source>
</evidence>
<protein>
    <recommendedName>
        <fullName evidence="5">Phosphoglycerate mutase</fullName>
    </recommendedName>
</protein>
<organism evidence="3 4">
    <name type="scientific">Legionella drancourtii LLAP12</name>
    <dbReference type="NCBI Taxonomy" id="658187"/>
    <lineage>
        <taxon>Bacteria</taxon>
        <taxon>Pseudomonadati</taxon>
        <taxon>Pseudomonadota</taxon>
        <taxon>Gammaproteobacteria</taxon>
        <taxon>Legionellales</taxon>
        <taxon>Legionellaceae</taxon>
        <taxon>Legionella</taxon>
    </lineage>
</organism>